<feature type="domain" description="EamA" evidence="2">
    <location>
        <begin position="155"/>
        <end position="279"/>
    </location>
</feature>
<dbReference type="InterPro" id="IPR037185">
    <property type="entry name" value="EmrE-like"/>
</dbReference>
<organism evidence="3 4">
    <name type="scientific">Fertoeibacter niger</name>
    <dbReference type="NCBI Taxonomy" id="2656921"/>
    <lineage>
        <taxon>Bacteria</taxon>
        <taxon>Pseudomonadati</taxon>
        <taxon>Pseudomonadota</taxon>
        <taxon>Alphaproteobacteria</taxon>
        <taxon>Rhodobacterales</taxon>
        <taxon>Paracoccaceae</taxon>
        <taxon>Fertoeibacter</taxon>
    </lineage>
</organism>
<feature type="domain" description="EamA" evidence="2">
    <location>
        <begin position="8"/>
        <end position="142"/>
    </location>
</feature>
<keyword evidence="4" id="KW-1185">Reference proteome</keyword>
<feature type="transmembrane region" description="Helical" evidence="1">
    <location>
        <begin position="181"/>
        <end position="202"/>
    </location>
</feature>
<feature type="transmembrane region" description="Helical" evidence="1">
    <location>
        <begin position="241"/>
        <end position="258"/>
    </location>
</feature>
<keyword evidence="1" id="KW-0472">Membrane</keyword>
<dbReference type="GO" id="GO:0016020">
    <property type="term" value="C:membrane"/>
    <property type="evidence" value="ECO:0007669"/>
    <property type="project" value="InterPro"/>
</dbReference>
<dbReference type="InterPro" id="IPR000620">
    <property type="entry name" value="EamA_dom"/>
</dbReference>
<evidence type="ECO:0000256" key="1">
    <source>
        <dbReference type="SAM" id="Phobius"/>
    </source>
</evidence>
<dbReference type="Pfam" id="PF00892">
    <property type="entry name" value="EamA"/>
    <property type="match status" value="2"/>
</dbReference>
<reference evidence="3" key="1">
    <citation type="submission" date="2020-05" db="EMBL/GenBank/DDBJ databases">
        <title>Fertoebacter nigrum gen. nov., sp. nov., a new member of the family Rhodobacteraceae.</title>
        <authorList>
            <person name="Szuroczki S."/>
            <person name="Abbaszade G."/>
            <person name="Buni D."/>
            <person name="Schumann P."/>
            <person name="Toth E."/>
        </authorList>
    </citation>
    <scope>NUCLEOTIDE SEQUENCE</scope>
    <source>
        <strain evidence="3">RG-N-1a</strain>
    </source>
</reference>
<evidence type="ECO:0000313" key="4">
    <source>
        <dbReference type="Proteomes" id="UP000484076"/>
    </source>
</evidence>
<feature type="transmembrane region" description="Helical" evidence="1">
    <location>
        <begin position="264"/>
        <end position="283"/>
    </location>
</feature>
<dbReference type="PANTHER" id="PTHR22911:SF103">
    <property type="entry name" value="BLR2811 PROTEIN"/>
    <property type="match status" value="1"/>
</dbReference>
<feature type="transmembrane region" description="Helical" evidence="1">
    <location>
        <begin position="35"/>
        <end position="55"/>
    </location>
</feature>
<evidence type="ECO:0000313" key="3">
    <source>
        <dbReference type="EMBL" id="NUB46016.1"/>
    </source>
</evidence>
<accession>A0A8X8H2E1</accession>
<feature type="transmembrane region" description="Helical" evidence="1">
    <location>
        <begin position="125"/>
        <end position="142"/>
    </location>
</feature>
<feature type="transmembrane region" description="Helical" evidence="1">
    <location>
        <begin position="148"/>
        <end position="169"/>
    </location>
</feature>
<feature type="transmembrane region" description="Helical" evidence="1">
    <location>
        <begin position="75"/>
        <end position="95"/>
    </location>
</feature>
<protein>
    <submittedName>
        <fullName evidence="3">DMT family transporter</fullName>
    </submittedName>
</protein>
<dbReference type="AlphaFoldDB" id="A0A8X8H2E1"/>
<dbReference type="PANTHER" id="PTHR22911">
    <property type="entry name" value="ACYL-MALONYL CONDENSING ENZYME-RELATED"/>
    <property type="match status" value="1"/>
</dbReference>
<name>A0A8X8H2E1_9RHOB</name>
<sequence length="293" mass="31704">MPIQNNRLGIALMIATVLAYTVQDGFTRHLAGEYNVLMVVMIRYWFFAAFVLLLASRRPEGFRAAVTTRRPLLHLSRSLLHTGEICVIVASFTLIGLINTHAVFAVCPLIIAALSGPVLREKVGLARWIAIAVGFAGIMVILQPGSDLFNLLSILPLASAAMFALYSLLTRLATQAEPGFIAFFWSGILGAVLMTLAGAWFWEPMTAQDWGWTALNGGLAILSNWLMIRCYAVAEASAVQPFAYLQLVFIAIMGTLVFDETLTTATVIGAAIVTGAGLFTLLATRRKPAEIAV</sequence>
<dbReference type="Proteomes" id="UP000484076">
    <property type="component" value="Unassembled WGS sequence"/>
</dbReference>
<comment type="caution">
    <text evidence="3">The sequence shown here is derived from an EMBL/GenBank/DDBJ whole genome shotgun (WGS) entry which is preliminary data.</text>
</comment>
<keyword evidence="1" id="KW-0812">Transmembrane</keyword>
<gene>
    <name evidence="3" type="ORF">GEU84_016580</name>
</gene>
<dbReference type="EMBL" id="WHUT02000011">
    <property type="protein sequence ID" value="NUB46016.1"/>
    <property type="molecule type" value="Genomic_DNA"/>
</dbReference>
<dbReference type="SUPFAM" id="SSF103481">
    <property type="entry name" value="Multidrug resistance efflux transporter EmrE"/>
    <property type="match status" value="2"/>
</dbReference>
<evidence type="ECO:0000259" key="2">
    <source>
        <dbReference type="Pfam" id="PF00892"/>
    </source>
</evidence>
<feature type="transmembrane region" description="Helical" evidence="1">
    <location>
        <begin position="214"/>
        <end position="234"/>
    </location>
</feature>
<dbReference type="Gene3D" id="1.10.3730.20">
    <property type="match status" value="1"/>
</dbReference>
<feature type="transmembrane region" description="Helical" evidence="1">
    <location>
        <begin position="101"/>
        <end position="118"/>
    </location>
</feature>
<keyword evidence="1" id="KW-1133">Transmembrane helix</keyword>
<proteinExistence type="predicted"/>
<dbReference type="RefSeq" id="WP_152828156.1">
    <property type="nucleotide sequence ID" value="NZ_WHUT02000011.1"/>
</dbReference>